<dbReference type="EMBL" id="JACRUP010000001">
    <property type="protein sequence ID" value="MBC5850092.1"/>
    <property type="molecule type" value="Genomic_DNA"/>
</dbReference>
<dbReference type="RefSeq" id="WP_186459746.1">
    <property type="nucleotide sequence ID" value="NZ_CAWQOS010000001.1"/>
</dbReference>
<evidence type="ECO:0000313" key="1">
    <source>
        <dbReference type="EMBL" id="MBC5850092.1"/>
    </source>
</evidence>
<sequence length="128" mass="14972">MTQLTLFYDATCPLCVKEMDTLRRLDKKQSLKMIDIYSEEISAYPQIDIKQAGTILHALDESQQLILGLDAVHRAWQLVGKGWIYAPLRWRLIKPLADKAYLYFAKHRYRFSFWLTGTAKCNNNQCSR</sequence>
<reference evidence="1" key="1">
    <citation type="submission" date="2020-08" db="EMBL/GenBank/DDBJ databases">
        <title>Genome Sequencing and Pan-Genome Analysis of Migratory bird Vibrio Strains, Inner Mongolia.</title>
        <authorList>
            <person name="Zheng L."/>
        </authorList>
    </citation>
    <scope>NUCLEOTIDE SEQUENCE</scope>
    <source>
        <strain evidence="1">M13F</strain>
    </source>
</reference>
<keyword evidence="2" id="KW-1185">Reference proteome</keyword>
<dbReference type="InterPro" id="IPR044691">
    <property type="entry name" value="DCC1_Trx"/>
</dbReference>
<proteinExistence type="predicted"/>
<dbReference type="InterPro" id="IPR007263">
    <property type="entry name" value="DCC1-like"/>
</dbReference>
<protein>
    <submittedName>
        <fullName evidence="1">DUF393 domain-containing protein</fullName>
    </submittedName>
</protein>
<organism evidence="1 2">
    <name type="scientific">Vibrio metschnikovii</name>
    <dbReference type="NCBI Taxonomy" id="28172"/>
    <lineage>
        <taxon>Bacteria</taxon>
        <taxon>Pseudomonadati</taxon>
        <taxon>Pseudomonadota</taxon>
        <taxon>Gammaproteobacteria</taxon>
        <taxon>Vibrionales</taxon>
        <taxon>Vibrionaceae</taxon>
        <taxon>Vibrio</taxon>
    </lineage>
</organism>
<dbReference type="GO" id="GO:0015035">
    <property type="term" value="F:protein-disulfide reductase activity"/>
    <property type="evidence" value="ECO:0007669"/>
    <property type="project" value="InterPro"/>
</dbReference>
<dbReference type="SUPFAM" id="SSF52833">
    <property type="entry name" value="Thioredoxin-like"/>
    <property type="match status" value="1"/>
</dbReference>
<dbReference type="Proteomes" id="UP000615796">
    <property type="component" value="Unassembled WGS sequence"/>
</dbReference>
<gene>
    <name evidence="1" type="ORF">H8Q88_03860</name>
</gene>
<evidence type="ECO:0000313" key="2">
    <source>
        <dbReference type="Proteomes" id="UP000615796"/>
    </source>
</evidence>
<accession>A0A9X0R616</accession>
<dbReference type="PANTHER" id="PTHR34290">
    <property type="entry name" value="SI:CH73-390P7.2"/>
    <property type="match status" value="1"/>
</dbReference>
<comment type="caution">
    <text evidence="1">The sequence shown here is derived from an EMBL/GenBank/DDBJ whole genome shotgun (WGS) entry which is preliminary data.</text>
</comment>
<dbReference type="Pfam" id="PF04134">
    <property type="entry name" value="DCC1-like"/>
    <property type="match status" value="1"/>
</dbReference>
<dbReference type="PANTHER" id="PTHR34290:SF2">
    <property type="entry name" value="OS04G0668800 PROTEIN"/>
    <property type="match status" value="1"/>
</dbReference>
<name>A0A9X0R616_VIBME</name>
<dbReference type="InterPro" id="IPR036249">
    <property type="entry name" value="Thioredoxin-like_sf"/>
</dbReference>
<dbReference type="AlphaFoldDB" id="A0A9X0R616"/>